<reference evidence="2 3" key="1">
    <citation type="submission" date="2018-11" db="EMBL/GenBank/DDBJ databases">
        <title>Complete genome sequence of Paenibacillus baekrokdamisoli strain KCTC 33723.</title>
        <authorList>
            <person name="Kang S.W."/>
            <person name="Lee K.C."/>
            <person name="Kim K.K."/>
            <person name="Kim J.S."/>
            <person name="Kim D.S."/>
            <person name="Ko S.H."/>
            <person name="Yang S.H."/>
            <person name="Lee J.S."/>
        </authorList>
    </citation>
    <scope>NUCLEOTIDE SEQUENCE [LARGE SCALE GENOMIC DNA]</scope>
    <source>
        <strain evidence="2 3">KCTC 33723</strain>
    </source>
</reference>
<dbReference type="PANTHER" id="PTHR13696:SF52">
    <property type="entry name" value="PARA FAMILY PROTEIN CT_582"/>
    <property type="match status" value="1"/>
</dbReference>
<dbReference type="Proteomes" id="UP000275368">
    <property type="component" value="Chromosome"/>
</dbReference>
<dbReference type="InterPro" id="IPR050678">
    <property type="entry name" value="DNA_Partitioning_ATPase"/>
</dbReference>
<dbReference type="Pfam" id="PF13614">
    <property type="entry name" value="AAA_31"/>
    <property type="match status" value="1"/>
</dbReference>
<dbReference type="EMBL" id="AP019308">
    <property type="protein sequence ID" value="BBH24768.1"/>
    <property type="molecule type" value="Genomic_DNA"/>
</dbReference>
<dbReference type="AlphaFoldDB" id="A0A3G9JKT4"/>
<organism evidence="2 3">
    <name type="scientific">Paenibacillus baekrokdamisoli</name>
    <dbReference type="NCBI Taxonomy" id="1712516"/>
    <lineage>
        <taxon>Bacteria</taxon>
        <taxon>Bacillati</taxon>
        <taxon>Bacillota</taxon>
        <taxon>Bacilli</taxon>
        <taxon>Bacillales</taxon>
        <taxon>Paenibacillaceae</taxon>
        <taxon>Paenibacillus</taxon>
    </lineage>
</organism>
<dbReference type="PANTHER" id="PTHR13696">
    <property type="entry name" value="P-LOOP CONTAINING NUCLEOSIDE TRIPHOSPHATE HYDROLASE"/>
    <property type="match status" value="1"/>
</dbReference>
<dbReference type="InterPro" id="IPR027417">
    <property type="entry name" value="P-loop_NTPase"/>
</dbReference>
<dbReference type="KEGG" id="pbk:Back11_61130"/>
<dbReference type="Gene3D" id="3.40.50.10850">
    <property type="entry name" value="Ntrc-like two-domain protein"/>
    <property type="match status" value="1"/>
</dbReference>
<dbReference type="OrthoDB" id="3035369at2"/>
<sequence length="382" mass="42130">MSKQSLILAVKEADYIERLADYIRQDAFGENWQLTAFTNPTALRHFIRAGYRADLIVAQQSMLEELGEAAGITPTVVLVAHLGQCSMYTEVIQYQPLPQLLQSFSAVHAASASGDHMVHAEGGAGAVVVSVYSASGGIGKTTLALQLAGQAGMRQARVFYLNLEQWNATSLYFGEEGEDDFSQMLYTLQSQPEKALTRLTQLRKRHANLKIDYFAPCSNAEERLSITSEQAKRLLHVIAGLGQYDMVVVDLDSRLEPLHQAVYEASDHVLWLVSEQSVVLRKTELALKYGEQKWGAAFLEQSRKFRFIQARAQRQEISMDTKLNLRIDGVLPYIAEWDNGGQAFDTFASAAYLGAVDSLLSRVSHVEGGAGDARGSRHAAKG</sequence>
<evidence type="ECO:0000313" key="2">
    <source>
        <dbReference type="EMBL" id="BBH24768.1"/>
    </source>
</evidence>
<name>A0A3G9JKT4_9BACL</name>
<protein>
    <recommendedName>
        <fullName evidence="1">AAA domain-containing protein</fullName>
    </recommendedName>
</protein>
<proteinExistence type="predicted"/>
<dbReference type="SUPFAM" id="SSF52540">
    <property type="entry name" value="P-loop containing nucleoside triphosphate hydrolases"/>
    <property type="match status" value="1"/>
</dbReference>
<keyword evidence="3" id="KW-1185">Reference proteome</keyword>
<evidence type="ECO:0000259" key="1">
    <source>
        <dbReference type="Pfam" id="PF13614"/>
    </source>
</evidence>
<dbReference type="RefSeq" id="WP_125665180.1">
    <property type="nucleotide sequence ID" value="NZ_AP019308.1"/>
</dbReference>
<dbReference type="Gene3D" id="3.40.50.300">
    <property type="entry name" value="P-loop containing nucleotide triphosphate hydrolases"/>
    <property type="match status" value="1"/>
</dbReference>
<gene>
    <name evidence="2" type="ORF">Back11_61130</name>
</gene>
<evidence type="ECO:0000313" key="3">
    <source>
        <dbReference type="Proteomes" id="UP000275368"/>
    </source>
</evidence>
<feature type="domain" description="AAA" evidence="1">
    <location>
        <begin position="128"/>
        <end position="273"/>
    </location>
</feature>
<accession>A0A3G9JKT4</accession>
<dbReference type="InterPro" id="IPR025669">
    <property type="entry name" value="AAA_dom"/>
</dbReference>